<evidence type="ECO:0000256" key="2">
    <source>
        <dbReference type="ARBA" id="ARBA00022741"/>
    </source>
</evidence>
<proteinExistence type="predicted"/>
<keyword evidence="1" id="KW-0808">Transferase</keyword>
<dbReference type="AlphaFoldDB" id="A0A9D3S5U2"/>
<keyword evidence="2" id="KW-0547">Nucleotide-binding</keyword>
<sequence>MVRNVIRTVMDEQGRTDDSNINLQESTREKLKKFDHLRGRDVRTGEFWDLVVITAADEEQKEAYELQISEKRRRNELIIIIFADPPGPKIGNGGSTLYSLKRLEEKYGQKLRGFKVIMIHAGGYSQRLPNASALGKIFTALPVGNPIYQMLELKLAMYIDFPLHMKPGVLLYRRARHGY</sequence>
<accession>A0A9D3S5U2</accession>
<dbReference type="EMBL" id="JAFIRN010000004">
    <property type="protein sequence ID" value="KAG5851172.1"/>
    <property type="molecule type" value="Genomic_DNA"/>
</dbReference>
<dbReference type="PANTHER" id="PTHR15045:SF1">
    <property type="entry name" value="FUCOSE-1-PHOSPHATE GUANYLYLTRANSFERASE"/>
    <property type="match status" value="1"/>
</dbReference>
<comment type="caution">
    <text evidence="4">The sequence shown here is derived from an EMBL/GenBank/DDBJ whole genome shotgun (WGS) entry which is preliminary data.</text>
</comment>
<dbReference type="GO" id="GO:0016772">
    <property type="term" value="F:transferase activity, transferring phosphorus-containing groups"/>
    <property type="evidence" value="ECO:0007669"/>
    <property type="project" value="InterPro"/>
</dbReference>
<dbReference type="PANTHER" id="PTHR15045">
    <property type="entry name" value="FUCOSE-1-PHOSPHATE GUANYLYLTRANSFERASE"/>
    <property type="match status" value="1"/>
</dbReference>
<evidence type="ECO:0000256" key="1">
    <source>
        <dbReference type="ARBA" id="ARBA00022679"/>
    </source>
</evidence>
<evidence type="ECO:0000313" key="5">
    <source>
        <dbReference type="Proteomes" id="UP001044222"/>
    </source>
</evidence>
<gene>
    <name evidence="4" type="ORF">ANANG_G00090240</name>
</gene>
<feature type="domain" description="GDP-fucose pyrophosphorylase" evidence="3">
    <location>
        <begin position="109"/>
        <end position="171"/>
    </location>
</feature>
<evidence type="ECO:0000313" key="4">
    <source>
        <dbReference type="EMBL" id="KAG5851172.1"/>
    </source>
</evidence>
<name>A0A9D3S5U2_ANGAN</name>
<protein>
    <recommendedName>
        <fullName evidence="3">GDP-fucose pyrophosphorylase domain-containing protein</fullName>
    </recommendedName>
</protein>
<dbReference type="InterPro" id="IPR012887">
    <property type="entry name" value="GDP_fucose_pyrophosphorylase"/>
</dbReference>
<evidence type="ECO:0000259" key="3">
    <source>
        <dbReference type="Pfam" id="PF07959"/>
    </source>
</evidence>
<dbReference type="Pfam" id="PF07959">
    <property type="entry name" value="Fucose_pyrophosphorylase"/>
    <property type="match status" value="1"/>
</dbReference>
<dbReference type="GO" id="GO:0000166">
    <property type="term" value="F:nucleotide binding"/>
    <property type="evidence" value="ECO:0007669"/>
    <property type="project" value="UniProtKB-KW"/>
</dbReference>
<dbReference type="GO" id="GO:0042350">
    <property type="term" value="P:GDP-L-fucose biosynthetic process"/>
    <property type="evidence" value="ECO:0007669"/>
    <property type="project" value="UniProtKB-ARBA"/>
</dbReference>
<organism evidence="4 5">
    <name type="scientific">Anguilla anguilla</name>
    <name type="common">European freshwater eel</name>
    <name type="synonym">Muraena anguilla</name>
    <dbReference type="NCBI Taxonomy" id="7936"/>
    <lineage>
        <taxon>Eukaryota</taxon>
        <taxon>Metazoa</taxon>
        <taxon>Chordata</taxon>
        <taxon>Craniata</taxon>
        <taxon>Vertebrata</taxon>
        <taxon>Euteleostomi</taxon>
        <taxon>Actinopterygii</taxon>
        <taxon>Neopterygii</taxon>
        <taxon>Teleostei</taxon>
        <taxon>Anguilliformes</taxon>
        <taxon>Anguillidae</taxon>
        <taxon>Anguilla</taxon>
    </lineage>
</organism>
<reference evidence="4" key="1">
    <citation type="submission" date="2021-01" db="EMBL/GenBank/DDBJ databases">
        <title>A chromosome-scale assembly of European eel, Anguilla anguilla.</title>
        <authorList>
            <person name="Henkel C."/>
            <person name="Jong-Raadsen S.A."/>
            <person name="Dufour S."/>
            <person name="Weltzien F.-A."/>
            <person name="Palstra A.P."/>
            <person name="Pelster B."/>
            <person name="Spaink H.P."/>
            <person name="Van Den Thillart G.E."/>
            <person name="Jansen H."/>
            <person name="Zahm M."/>
            <person name="Klopp C."/>
            <person name="Cedric C."/>
            <person name="Louis A."/>
            <person name="Berthelot C."/>
            <person name="Parey E."/>
            <person name="Roest Crollius H."/>
            <person name="Montfort J."/>
            <person name="Robinson-Rechavi M."/>
            <person name="Bucao C."/>
            <person name="Bouchez O."/>
            <person name="Gislard M."/>
            <person name="Lluch J."/>
            <person name="Milhes M."/>
            <person name="Lampietro C."/>
            <person name="Lopez Roques C."/>
            <person name="Donnadieu C."/>
            <person name="Braasch I."/>
            <person name="Desvignes T."/>
            <person name="Postlethwait J."/>
            <person name="Bobe J."/>
            <person name="Guiguen Y."/>
            <person name="Dirks R."/>
        </authorList>
    </citation>
    <scope>NUCLEOTIDE SEQUENCE</scope>
    <source>
        <strain evidence="4">Tag_6206</strain>
        <tissue evidence="4">Liver</tissue>
    </source>
</reference>
<dbReference type="Proteomes" id="UP001044222">
    <property type="component" value="Unassembled WGS sequence"/>
</dbReference>
<keyword evidence="5" id="KW-1185">Reference proteome</keyword>